<evidence type="ECO:0008006" key="5">
    <source>
        <dbReference type="Google" id="ProtNLM"/>
    </source>
</evidence>
<keyword evidence="2" id="KW-0732">Signal</keyword>
<proteinExistence type="predicted"/>
<feature type="compositionally biased region" description="Basic and acidic residues" evidence="1">
    <location>
        <begin position="41"/>
        <end position="55"/>
    </location>
</feature>
<feature type="region of interest" description="Disordered" evidence="1">
    <location>
        <begin position="113"/>
        <end position="157"/>
    </location>
</feature>
<evidence type="ECO:0000256" key="2">
    <source>
        <dbReference type="SAM" id="SignalP"/>
    </source>
</evidence>
<accession>A0A4Q9Z4Q5</accession>
<evidence type="ECO:0000256" key="1">
    <source>
        <dbReference type="SAM" id="MobiDB-lite"/>
    </source>
</evidence>
<protein>
    <recommendedName>
        <fullName evidence="5">Periplasmic heavy metal sensor</fullName>
    </recommendedName>
</protein>
<dbReference type="Proteomes" id="UP000293300">
    <property type="component" value="Unassembled WGS sequence"/>
</dbReference>
<feature type="compositionally biased region" description="Basic and acidic residues" evidence="1">
    <location>
        <begin position="126"/>
        <end position="142"/>
    </location>
</feature>
<dbReference type="OrthoDB" id="1360972at2"/>
<dbReference type="RefSeq" id="WP_131475327.1">
    <property type="nucleotide sequence ID" value="NZ_SJPE01000003.1"/>
</dbReference>
<feature type="region of interest" description="Disordered" evidence="1">
    <location>
        <begin position="35"/>
        <end position="55"/>
    </location>
</feature>
<comment type="caution">
    <text evidence="3">The sequence shown here is derived from an EMBL/GenBank/DDBJ whole genome shotgun (WGS) entry which is preliminary data.</text>
</comment>
<feature type="chain" id="PRO_5020360236" description="Periplasmic heavy metal sensor" evidence="2">
    <location>
        <begin position="21"/>
        <end position="157"/>
    </location>
</feature>
<dbReference type="AlphaFoldDB" id="A0A4Q9Z4Q5"/>
<keyword evidence="4" id="KW-1185">Reference proteome</keyword>
<sequence length="157" mass="18265">MKTLQFLFFCVLLSTAVATAQYGNNYGYGNRYNSMSNMPQKESKPTPAEIEKSREERVTAAMERLKGELNLDELQYIAIKNDISSSFKNMEIVMKIENSDEDKQKELIAIQEKTEKNIKSYLNPTQREKYEKMKEDKAVGKKESKKKRKEKSETTEQ</sequence>
<evidence type="ECO:0000313" key="4">
    <source>
        <dbReference type="Proteomes" id="UP000293300"/>
    </source>
</evidence>
<reference evidence="3 4" key="1">
    <citation type="submission" date="2019-02" db="EMBL/GenBank/DDBJ databases">
        <title>Flavobacterium sp. RD-2-33 isolated from forest soil.</title>
        <authorList>
            <person name="Chaudhary D.K."/>
        </authorList>
    </citation>
    <scope>NUCLEOTIDE SEQUENCE [LARGE SCALE GENOMIC DNA]</scope>
    <source>
        <strain evidence="3 4">RD-2-33</strain>
    </source>
</reference>
<name>A0A4Q9Z4Q5_9FLAO</name>
<organism evidence="3 4">
    <name type="scientific">Flavobacterium silvisoli</name>
    <dbReference type="NCBI Taxonomy" id="2529433"/>
    <lineage>
        <taxon>Bacteria</taxon>
        <taxon>Pseudomonadati</taxon>
        <taxon>Bacteroidota</taxon>
        <taxon>Flavobacteriia</taxon>
        <taxon>Flavobacteriales</taxon>
        <taxon>Flavobacteriaceae</taxon>
        <taxon>Flavobacterium</taxon>
    </lineage>
</organism>
<dbReference type="EMBL" id="SJPE01000003">
    <property type="protein sequence ID" value="TBX70366.1"/>
    <property type="molecule type" value="Genomic_DNA"/>
</dbReference>
<feature type="signal peptide" evidence="2">
    <location>
        <begin position="1"/>
        <end position="20"/>
    </location>
</feature>
<evidence type="ECO:0000313" key="3">
    <source>
        <dbReference type="EMBL" id="TBX70366.1"/>
    </source>
</evidence>
<gene>
    <name evidence="3" type="ORF">EZL74_04100</name>
</gene>